<dbReference type="InterPro" id="IPR051396">
    <property type="entry name" value="Bact_Antivir_Def_Nuclease"/>
</dbReference>
<feature type="domain" description="Endonuclease GajA/Old nuclease/RecF-like AAA" evidence="1">
    <location>
        <begin position="3"/>
        <end position="365"/>
    </location>
</feature>
<evidence type="ECO:0000259" key="1">
    <source>
        <dbReference type="Pfam" id="PF13175"/>
    </source>
</evidence>
<feature type="domain" description="OLD protein-like TOPRIM" evidence="2">
    <location>
        <begin position="415"/>
        <end position="484"/>
    </location>
</feature>
<accession>A0A1G8CCA0</accession>
<dbReference type="PANTHER" id="PTHR43581">
    <property type="entry name" value="ATP/GTP PHOSPHATASE"/>
    <property type="match status" value="1"/>
</dbReference>
<keyword evidence="3" id="KW-0255">Endonuclease</keyword>
<keyword evidence="3" id="KW-0540">Nuclease</keyword>
<keyword evidence="3" id="KW-0378">Hydrolase</keyword>
<evidence type="ECO:0000313" key="3">
    <source>
        <dbReference type="EMBL" id="SDH43136.1"/>
    </source>
</evidence>
<dbReference type="Pfam" id="PF13175">
    <property type="entry name" value="AAA_15"/>
    <property type="match status" value="1"/>
</dbReference>
<dbReference type="InterPro" id="IPR027417">
    <property type="entry name" value="P-loop_NTPase"/>
</dbReference>
<dbReference type="GO" id="GO:0004519">
    <property type="term" value="F:endonuclease activity"/>
    <property type="evidence" value="ECO:0007669"/>
    <property type="project" value="UniProtKB-KW"/>
</dbReference>
<dbReference type="Gene3D" id="3.40.50.300">
    <property type="entry name" value="P-loop containing nucleotide triphosphate hydrolases"/>
    <property type="match status" value="1"/>
</dbReference>
<dbReference type="Proteomes" id="UP000198656">
    <property type="component" value="Unassembled WGS sequence"/>
</dbReference>
<sequence>MKEIEFNDGVNVIIGHNNAGKSNLIKALALVLDFQGTKRLDVDDFNKYISLEDLKANPPKVSICISINQSVGEDLNSDDLVTVGNWLTKLEEPYEASITYEFFLPEKEKADYLEAINTATDLNIAWKIIMHDFIRLYVYKIWGGSTTTRTVADSESLQKFDFQFLDAIRDVERDMLTGKNTLLRSVLDFFMDYEIKCNTGKSEEDKKVEIKTKRQEFSNNADSLILDLQRRMKEGKEQILSYAKDTGASFNNAIPNFEGSISEVEMFSALKLIVEYESGLKIPATRNGLGYNNLIFISLLLSKMQVNSDGKYLGSNAKVFPILAIEEPEAHLHPAMQYQFLRFLKKNKLEKKVRQIFVSTHSTHITSSVSLDEMICLHNEAEETTVGYPGKVFPSDGKSKKYVQRFLDATKSDMLFAQKVILVEGLAEQLLISILARYLSVSLDGKHIAVINVGGRFFDHFLHLFDSQKPDTLNKKIVCLTDRDPERKKRIAGGSYTKCYPFEYNQDSTTYEYKNNASADKYPVTTHPNIVFFSQSIDKGKTFEYDLILHNPSLELLITDSMSNKEEIKELMFFYKNNKPMSDYAIKLRDSDENKRIIDSINANTSFTEDDKFRAIIASRYLNSVGKGENALELACVLEENLNKKDEESDYQEFIVPDYIKQAIEWICQ</sequence>
<dbReference type="InterPro" id="IPR034139">
    <property type="entry name" value="TOPRIM_OLD"/>
</dbReference>
<evidence type="ECO:0000313" key="4">
    <source>
        <dbReference type="Proteomes" id="UP000198656"/>
    </source>
</evidence>
<organism evidence="3 4">
    <name type="scientific">Desulfosporosinus hippei DSM 8344</name>
    <dbReference type="NCBI Taxonomy" id="1121419"/>
    <lineage>
        <taxon>Bacteria</taxon>
        <taxon>Bacillati</taxon>
        <taxon>Bacillota</taxon>
        <taxon>Clostridia</taxon>
        <taxon>Eubacteriales</taxon>
        <taxon>Desulfitobacteriaceae</taxon>
        <taxon>Desulfosporosinus</taxon>
    </lineage>
</organism>
<gene>
    <name evidence="3" type="ORF">SAMN05443529_11361</name>
</gene>
<proteinExistence type="predicted"/>
<evidence type="ECO:0000259" key="2">
    <source>
        <dbReference type="Pfam" id="PF20469"/>
    </source>
</evidence>
<keyword evidence="4" id="KW-1185">Reference proteome</keyword>
<dbReference type="InterPro" id="IPR041685">
    <property type="entry name" value="AAA_GajA/Old/RecF-like"/>
</dbReference>
<dbReference type="EMBL" id="FNCP01000013">
    <property type="protein sequence ID" value="SDH43136.1"/>
    <property type="molecule type" value="Genomic_DNA"/>
</dbReference>
<reference evidence="4" key="1">
    <citation type="submission" date="2016-10" db="EMBL/GenBank/DDBJ databases">
        <authorList>
            <person name="Varghese N."/>
            <person name="Submissions S."/>
        </authorList>
    </citation>
    <scope>NUCLEOTIDE SEQUENCE [LARGE SCALE GENOMIC DNA]</scope>
    <source>
        <strain evidence="4">DSM 8344</strain>
    </source>
</reference>
<dbReference type="STRING" id="1121419.SAMN05443529_11361"/>
<dbReference type="Pfam" id="PF20469">
    <property type="entry name" value="OLD-like_TOPRIM"/>
    <property type="match status" value="1"/>
</dbReference>
<dbReference type="SUPFAM" id="SSF52540">
    <property type="entry name" value="P-loop containing nucleoside triphosphate hydrolases"/>
    <property type="match status" value="1"/>
</dbReference>
<protein>
    <submittedName>
        <fullName evidence="3">Predicted ATP-dependent endonuclease of the OLD family, contains P-loop ATPase and TOPRIM domains</fullName>
    </submittedName>
</protein>
<name>A0A1G8CCA0_9FIRM</name>
<dbReference type="AlphaFoldDB" id="A0A1G8CCA0"/>
<dbReference type="CDD" id="cd01026">
    <property type="entry name" value="TOPRIM_OLD"/>
    <property type="match status" value="1"/>
</dbReference>
<dbReference type="PANTHER" id="PTHR43581:SF4">
    <property type="entry name" value="ATP_GTP PHOSPHATASE"/>
    <property type="match status" value="1"/>
</dbReference>